<sequence length="244" mass="28041">MRNIGIVGDGETDRAIFEKFIQCVLLNGTFNTTSFNICKLSRQTVRDYVDRYWKSATRSQNYYLPSEPASELQNNITNTLVAAFSDFETEVGIGELYNRDILLITTDAEKSLSSPEDYFKDWSFSISKIFMGAIDKFYALKSREGYPCQYLPVLLSLVCFPSSEVFVAAAKQPPIQYYGKKPKELKQLLYGTDDLRRLRDQDFEEKALNYITPDSVDRIFSYVPESRLFIQMLSLGKHGVDRPE</sequence>
<evidence type="ECO:0000313" key="1">
    <source>
        <dbReference type="EMBL" id="EDX72514.1"/>
    </source>
</evidence>
<organism evidence="1 2">
    <name type="scientific">Coleofasciculus chthonoplastes PCC 7420</name>
    <dbReference type="NCBI Taxonomy" id="118168"/>
    <lineage>
        <taxon>Bacteria</taxon>
        <taxon>Bacillati</taxon>
        <taxon>Cyanobacteriota</taxon>
        <taxon>Cyanophyceae</taxon>
        <taxon>Coleofasciculales</taxon>
        <taxon>Coleofasciculaceae</taxon>
        <taxon>Coleofasciculus</taxon>
    </lineage>
</organism>
<keyword evidence="2" id="KW-1185">Reference proteome</keyword>
<dbReference type="Proteomes" id="UP000003835">
    <property type="component" value="Unassembled WGS sequence"/>
</dbReference>
<dbReference type="eggNOG" id="ENOG5033TS1">
    <property type="taxonomic scope" value="Bacteria"/>
</dbReference>
<evidence type="ECO:0000313" key="2">
    <source>
        <dbReference type="Proteomes" id="UP000003835"/>
    </source>
</evidence>
<dbReference type="EMBL" id="DS989864">
    <property type="protein sequence ID" value="EDX72514.1"/>
    <property type="molecule type" value="Genomic_DNA"/>
</dbReference>
<dbReference type="RefSeq" id="WP_006104512.1">
    <property type="nucleotide sequence ID" value="NZ_DS989864.1"/>
</dbReference>
<reference evidence="1 2" key="1">
    <citation type="submission" date="2008-07" db="EMBL/GenBank/DDBJ databases">
        <authorList>
            <person name="Tandeau de Marsac N."/>
            <person name="Ferriera S."/>
            <person name="Johnson J."/>
            <person name="Kravitz S."/>
            <person name="Beeson K."/>
            <person name="Sutton G."/>
            <person name="Rogers Y.-H."/>
            <person name="Friedman R."/>
            <person name="Frazier M."/>
            <person name="Venter J.C."/>
        </authorList>
    </citation>
    <scope>NUCLEOTIDE SEQUENCE [LARGE SCALE GENOMIC DNA]</scope>
    <source>
        <strain evidence="1 2">PCC 7420</strain>
    </source>
</reference>
<dbReference type="OrthoDB" id="582396at2"/>
<accession>B4W052</accession>
<proteinExistence type="predicted"/>
<name>B4W052_9CYAN</name>
<protein>
    <submittedName>
        <fullName evidence="1">Uncharacterized protein</fullName>
    </submittedName>
</protein>
<dbReference type="HOGENOM" id="CLU_1188367_0_0_3"/>
<dbReference type="AlphaFoldDB" id="B4W052"/>
<gene>
    <name evidence="1" type="ORF">MC7420_3586</name>
</gene>